<comment type="subcellular location">
    <subcellularLocation>
        <location evidence="1">Membrane</location>
        <topology evidence="1">Multi-pass membrane protein</topology>
    </subcellularLocation>
</comment>
<dbReference type="EMBL" id="KB105942">
    <property type="protein sequence ID" value="ELK31965.1"/>
    <property type="molecule type" value="Genomic_DNA"/>
</dbReference>
<reference evidence="11" key="1">
    <citation type="journal article" date="2013" name="Science">
        <title>Comparative analysis of bat genomes provides insight into the evolution of flight and immunity.</title>
        <authorList>
            <person name="Zhang G."/>
            <person name="Cowled C."/>
            <person name="Shi Z."/>
            <person name="Huang Z."/>
            <person name="Bishop-Lilly K.A."/>
            <person name="Fang X."/>
            <person name="Wynne J.W."/>
            <person name="Xiong Z."/>
            <person name="Baker M.L."/>
            <person name="Zhao W."/>
            <person name="Tachedjian M."/>
            <person name="Zhu Y."/>
            <person name="Zhou P."/>
            <person name="Jiang X."/>
            <person name="Ng J."/>
            <person name="Yang L."/>
            <person name="Wu L."/>
            <person name="Xiao J."/>
            <person name="Feng Y."/>
            <person name="Chen Y."/>
            <person name="Sun X."/>
            <person name="Zhang Y."/>
            <person name="Marsh G.A."/>
            <person name="Crameri G."/>
            <person name="Broder C.C."/>
            <person name="Frey K.G."/>
            <person name="Wang L.F."/>
            <person name="Wang J."/>
        </authorList>
    </citation>
    <scope>NUCLEOTIDE SEQUENCE [LARGE SCALE GENOMIC DNA]</scope>
</reference>
<evidence type="ECO:0000256" key="8">
    <source>
        <dbReference type="SAM" id="Phobius"/>
    </source>
</evidence>
<keyword evidence="4 8" id="KW-1133">Transmembrane helix</keyword>
<evidence type="ECO:0000313" key="11">
    <source>
        <dbReference type="Proteomes" id="UP000010556"/>
    </source>
</evidence>
<dbReference type="GO" id="GO:0016020">
    <property type="term" value="C:membrane"/>
    <property type="evidence" value="ECO:0007669"/>
    <property type="project" value="UniProtKB-SubCell"/>
</dbReference>
<dbReference type="AlphaFoldDB" id="L5M119"/>
<feature type="transmembrane region" description="Helical" evidence="8">
    <location>
        <begin position="473"/>
        <end position="497"/>
    </location>
</feature>
<feature type="transmembrane region" description="Helical" evidence="8">
    <location>
        <begin position="197"/>
        <end position="217"/>
    </location>
</feature>
<evidence type="ECO:0000256" key="1">
    <source>
        <dbReference type="ARBA" id="ARBA00004141"/>
    </source>
</evidence>
<dbReference type="Proteomes" id="UP000010556">
    <property type="component" value="Unassembled WGS sequence"/>
</dbReference>
<dbReference type="InterPro" id="IPR011701">
    <property type="entry name" value="MFS"/>
</dbReference>
<dbReference type="SUPFAM" id="SSF103473">
    <property type="entry name" value="MFS general substrate transporter"/>
    <property type="match status" value="1"/>
</dbReference>
<feature type="transmembrane region" description="Helical" evidence="8">
    <location>
        <begin position="429"/>
        <end position="453"/>
    </location>
</feature>
<evidence type="ECO:0000256" key="4">
    <source>
        <dbReference type="ARBA" id="ARBA00022989"/>
    </source>
</evidence>
<feature type="domain" description="Major facilitator superfamily (MFS) profile" evidence="9">
    <location>
        <begin position="40"/>
        <end position="502"/>
    </location>
</feature>
<comment type="similarity">
    <text evidence="6">Belongs to the major facilitator superfamily. Spinster (TC 2.A.1.49) family.</text>
</comment>
<dbReference type="eggNOG" id="KOG1330">
    <property type="taxonomic scope" value="Eukaryota"/>
</dbReference>
<feature type="transmembrane region" description="Helical" evidence="8">
    <location>
        <begin position="394"/>
        <end position="422"/>
    </location>
</feature>
<dbReference type="GO" id="GO:0003376">
    <property type="term" value="P:sphingosine-1-phosphate receptor signaling pathway"/>
    <property type="evidence" value="ECO:0007669"/>
    <property type="project" value="TreeGrafter"/>
</dbReference>
<dbReference type="InterPro" id="IPR020846">
    <property type="entry name" value="MFS_dom"/>
</dbReference>
<protein>
    <submittedName>
        <fullName evidence="10">Protein spinster like protein 2</fullName>
    </submittedName>
</protein>
<gene>
    <name evidence="10" type="ORF">MDA_GLEAN10006370</name>
</gene>
<feature type="transmembrane region" description="Helical" evidence="8">
    <location>
        <begin position="367"/>
        <end position="388"/>
    </location>
</feature>
<feature type="transmembrane region" description="Helical" evidence="8">
    <location>
        <begin position="130"/>
        <end position="153"/>
    </location>
</feature>
<keyword evidence="2" id="KW-0813">Transport</keyword>
<feature type="transmembrane region" description="Helical" evidence="8">
    <location>
        <begin position="78"/>
        <end position="98"/>
    </location>
</feature>
<dbReference type="InterPro" id="IPR044770">
    <property type="entry name" value="MFS_spinster-like"/>
</dbReference>
<dbReference type="PANTHER" id="PTHR23505:SF4">
    <property type="entry name" value="SPHINGOSINE-1-PHOSPHATE TRANSPORTER SPNS2"/>
    <property type="match status" value="1"/>
</dbReference>
<evidence type="ECO:0000259" key="9">
    <source>
        <dbReference type="PROSITE" id="PS50850"/>
    </source>
</evidence>
<accession>L5M119</accession>
<proteinExistence type="inferred from homology"/>
<feature type="transmembrane region" description="Helical" evidence="8">
    <location>
        <begin position="105"/>
        <end position="124"/>
    </location>
</feature>
<evidence type="ECO:0000256" key="5">
    <source>
        <dbReference type="ARBA" id="ARBA00023136"/>
    </source>
</evidence>
<keyword evidence="5 8" id="KW-0472">Membrane</keyword>
<dbReference type="Pfam" id="PF07690">
    <property type="entry name" value="MFS_1"/>
    <property type="match status" value="1"/>
</dbReference>
<feature type="transmembrane region" description="Helical" evidence="8">
    <location>
        <begin position="334"/>
        <end position="355"/>
    </location>
</feature>
<dbReference type="PANTHER" id="PTHR23505">
    <property type="entry name" value="SPINSTER"/>
    <property type="match status" value="1"/>
</dbReference>
<keyword evidence="11" id="KW-1185">Reference proteome</keyword>
<name>L5M119_MYODS</name>
<feature type="transmembrane region" description="Helical" evidence="8">
    <location>
        <begin position="285"/>
        <end position="306"/>
    </location>
</feature>
<dbReference type="InterPro" id="IPR036259">
    <property type="entry name" value="MFS_trans_sf"/>
</dbReference>
<sequence length="663" mass="71329">MEGLQHIRAGNNWPGAFSPLAGGDLEKPKPASLGRRRGAAAAILSLGNVLNYLDRYTVVGVLLDIQQHFGVKDRGAGLLQSVFICSFMVAAPIFGYLGDRFNRKVILSCGIFFWSAVTFSSSFISQQHFWLLVVSRGLVGIGEASYSTIAPTIIGDLFTKNTRTLMLSVFYFAIPLGSGLGYITGSSVKQAAGDWHWALRVSPIAGMITGTLILVLVPATKRGHADQLGGQLKARTSWLRDMKALIRKAREGRQQSLPAPGGVGSEGCLWAPLSVAARPLPSRSYVFSSLATSAVSFATGALGMWIPLYLYRAQVVQKTAEACSSPPCGAKDSLIFGAITCFTGFLGVVTGAGATRWCRLRTQRADPLVCAVGMLGSAIFICLIFVAAKSSIVGAYICIFVGETLLFSNWAITADILMYVVIPTRRATAVALQSFTSHLLGDAGSPYLIGFISDLIRQSTKDSPLWEFLSLGYALMLCPFVVVLGGMFFLATALFFLSDRAKAEQQCLWNYEECSLPPRLGSVLQHPSPAGLSSFPRDPRLDAQLWSGTAEWPWLQEAVSSTNLEGCVCWGHVVRQAPSPGLGLQGRWDPGRRQPPVSVWREPGLSPAYMILGQALTSADRGARESDFAVQLAGQGTTGSSEDPAAPGLRREVVQASGWPFRR</sequence>
<dbReference type="GO" id="GO:0046624">
    <property type="term" value="F:sphingolipid transporter activity"/>
    <property type="evidence" value="ECO:0007669"/>
    <property type="project" value="TreeGrafter"/>
</dbReference>
<dbReference type="CDD" id="cd17328">
    <property type="entry name" value="MFS_spinster_like"/>
    <property type="match status" value="1"/>
</dbReference>
<evidence type="ECO:0000313" key="10">
    <source>
        <dbReference type="EMBL" id="ELK31965.1"/>
    </source>
</evidence>
<keyword evidence="3 8" id="KW-0812">Transmembrane</keyword>
<organism evidence="10 11">
    <name type="scientific">Myotis davidii</name>
    <name type="common">David's myotis</name>
    <dbReference type="NCBI Taxonomy" id="225400"/>
    <lineage>
        <taxon>Eukaryota</taxon>
        <taxon>Metazoa</taxon>
        <taxon>Chordata</taxon>
        <taxon>Craniata</taxon>
        <taxon>Vertebrata</taxon>
        <taxon>Euteleostomi</taxon>
        <taxon>Mammalia</taxon>
        <taxon>Eutheria</taxon>
        <taxon>Laurasiatheria</taxon>
        <taxon>Chiroptera</taxon>
        <taxon>Yangochiroptera</taxon>
        <taxon>Vespertilionidae</taxon>
        <taxon>Myotis</taxon>
    </lineage>
</organism>
<evidence type="ECO:0000256" key="7">
    <source>
        <dbReference type="SAM" id="MobiDB-lite"/>
    </source>
</evidence>
<feature type="transmembrane region" description="Helical" evidence="8">
    <location>
        <begin position="165"/>
        <end position="185"/>
    </location>
</feature>
<feature type="region of interest" description="Disordered" evidence="7">
    <location>
        <begin position="634"/>
        <end position="663"/>
    </location>
</feature>
<dbReference type="PROSITE" id="PS50850">
    <property type="entry name" value="MFS"/>
    <property type="match status" value="1"/>
</dbReference>
<dbReference type="Gene3D" id="1.20.1250.20">
    <property type="entry name" value="MFS general substrate transporter like domains"/>
    <property type="match status" value="2"/>
</dbReference>
<evidence type="ECO:0000256" key="6">
    <source>
        <dbReference type="ARBA" id="ARBA00024338"/>
    </source>
</evidence>
<evidence type="ECO:0000256" key="3">
    <source>
        <dbReference type="ARBA" id="ARBA00022692"/>
    </source>
</evidence>
<dbReference type="GO" id="GO:0022857">
    <property type="term" value="F:transmembrane transporter activity"/>
    <property type="evidence" value="ECO:0007669"/>
    <property type="project" value="InterPro"/>
</dbReference>
<evidence type="ECO:0000256" key="2">
    <source>
        <dbReference type="ARBA" id="ARBA00022448"/>
    </source>
</evidence>